<dbReference type="AlphaFoldDB" id="A0A3N4Z843"/>
<reference evidence="1 2" key="1">
    <citation type="submission" date="2018-11" db="EMBL/GenBank/DDBJ databases">
        <title>Sequencing the genomes of 1000 actinobacteria strains.</title>
        <authorList>
            <person name="Klenk H.-P."/>
        </authorList>
    </citation>
    <scope>NUCLEOTIDE SEQUENCE [LARGE SCALE GENOMIC DNA]</scope>
    <source>
        <strain evidence="1 2">DSM 14418</strain>
    </source>
</reference>
<evidence type="ECO:0000313" key="1">
    <source>
        <dbReference type="EMBL" id="RPF28046.1"/>
    </source>
</evidence>
<name>A0A3N4Z843_9MICO</name>
<sequence length="166" mass="17612">MARTLVLLRHAKAEPERDLGDARRPLAAKGRRQAAALGPALADAVGAVDLALVSSALRTTETFKLLAGGVAVREQTVVDDLYVAGPREVLALLHGVPESTGTTLVVGHEPTISHLASMLHDDADDLALQVSLGVPTATACILTLRTGWRELDRSTAHLTRLLRPDH</sequence>
<proteinExistence type="predicted"/>
<comment type="caution">
    <text evidence="1">The sequence shown here is derived from an EMBL/GenBank/DDBJ whole genome shotgun (WGS) entry which is preliminary data.</text>
</comment>
<protein>
    <submittedName>
        <fullName evidence="1">Phosphohistidine phosphatase</fullName>
    </submittedName>
</protein>
<dbReference type="OrthoDB" id="9810154at2"/>
<dbReference type="RefSeq" id="WP_123918024.1">
    <property type="nucleotide sequence ID" value="NZ_RKRA01000001.1"/>
</dbReference>
<dbReference type="InterPro" id="IPR029033">
    <property type="entry name" value="His_PPase_superfam"/>
</dbReference>
<dbReference type="SMART" id="SM00855">
    <property type="entry name" value="PGAM"/>
    <property type="match status" value="1"/>
</dbReference>
<keyword evidence="2" id="KW-1185">Reference proteome</keyword>
<dbReference type="InterPro" id="IPR013078">
    <property type="entry name" value="His_Pase_superF_clade-1"/>
</dbReference>
<evidence type="ECO:0000313" key="2">
    <source>
        <dbReference type="Proteomes" id="UP000280726"/>
    </source>
</evidence>
<dbReference type="EMBL" id="RKRA01000001">
    <property type="protein sequence ID" value="RPF28046.1"/>
    <property type="molecule type" value="Genomic_DNA"/>
</dbReference>
<dbReference type="Gene3D" id="3.40.50.1240">
    <property type="entry name" value="Phosphoglycerate mutase-like"/>
    <property type="match status" value="1"/>
</dbReference>
<dbReference type="CDD" id="cd07067">
    <property type="entry name" value="HP_PGM_like"/>
    <property type="match status" value="1"/>
</dbReference>
<accession>A0A3N4Z843</accession>
<organism evidence="1 2">
    <name type="scientific">Georgenia muralis</name>
    <dbReference type="NCBI Taxonomy" id="154117"/>
    <lineage>
        <taxon>Bacteria</taxon>
        <taxon>Bacillati</taxon>
        <taxon>Actinomycetota</taxon>
        <taxon>Actinomycetes</taxon>
        <taxon>Micrococcales</taxon>
        <taxon>Bogoriellaceae</taxon>
        <taxon>Georgenia</taxon>
    </lineage>
</organism>
<gene>
    <name evidence="1" type="ORF">EDD32_2555</name>
</gene>
<dbReference type="SUPFAM" id="SSF53254">
    <property type="entry name" value="Phosphoglycerate mutase-like"/>
    <property type="match status" value="1"/>
</dbReference>
<dbReference type="Proteomes" id="UP000280726">
    <property type="component" value="Unassembled WGS sequence"/>
</dbReference>
<dbReference type="Pfam" id="PF00300">
    <property type="entry name" value="His_Phos_1"/>
    <property type="match status" value="1"/>
</dbReference>